<proteinExistence type="predicted"/>
<evidence type="ECO:0000313" key="2">
    <source>
        <dbReference type="Proteomes" id="UP000796880"/>
    </source>
</evidence>
<gene>
    <name evidence="1" type="ORF">FNV43_RR26906</name>
</gene>
<reference evidence="1" key="1">
    <citation type="submission" date="2020-03" db="EMBL/GenBank/DDBJ databases">
        <title>A high-quality chromosome-level genome assembly of a woody plant with both climbing and erect habits, Rhamnella rubrinervis.</title>
        <authorList>
            <person name="Lu Z."/>
            <person name="Yang Y."/>
            <person name="Zhu X."/>
            <person name="Sun Y."/>
        </authorList>
    </citation>
    <scope>NUCLEOTIDE SEQUENCE</scope>
    <source>
        <strain evidence="1">BYM</strain>
        <tissue evidence="1">Leaf</tissue>
    </source>
</reference>
<evidence type="ECO:0000313" key="1">
    <source>
        <dbReference type="EMBL" id="KAF3432167.1"/>
    </source>
</evidence>
<organism evidence="1 2">
    <name type="scientific">Rhamnella rubrinervis</name>
    <dbReference type="NCBI Taxonomy" id="2594499"/>
    <lineage>
        <taxon>Eukaryota</taxon>
        <taxon>Viridiplantae</taxon>
        <taxon>Streptophyta</taxon>
        <taxon>Embryophyta</taxon>
        <taxon>Tracheophyta</taxon>
        <taxon>Spermatophyta</taxon>
        <taxon>Magnoliopsida</taxon>
        <taxon>eudicotyledons</taxon>
        <taxon>Gunneridae</taxon>
        <taxon>Pentapetalae</taxon>
        <taxon>rosids</taxon>
        <taxon>fabids</taxon>
        <taxon>Rosales</taxon>
        <taxon>Rhamnaceae</taxon>
        <taxon>rhamnoid group</taxon>
        <taxon>Rhamneae</taxon>
        <taxon>Rhamnella</taxon>
    </lineage>
</organism>
<comment type="caution">
    <text evidence="1">The sequence shown here is derived from an EMBL/GenBank/DDBJ whole genome shotgun (WGS) entry which is preliminary data.</text>
</comment>
<protein>
    <submittedName>
        <fullName evidence="1">Uncharacterized protein</fullName>
    </submittedName>
</protein>
<name>A0A8K0DJE8_9ROSA</name>
<keyword evidence="2" id="KW-1185">Reference proteome</keyword>
<accession>A0A8K0DJE8</accession>
<sequence>MNGPATTRSEFATPESTIGGIESCELGRQLVCFTLPFLALPLGEPVYASCYILHQCPRSVIAKFGKYSIAVELHKNPRSKE</sequence>
<dbReference type="Proteomes" id="UP000796880">
    <property type="component" value="Unassembled WGS sequence"/>
</dbReference>
<dbReference type="EMBL" id="VOIH02000012">
    <property type="protein sequence ID" value="KAF3432167.1"/>
    <property type="molecule type" value="Genomic_DNA"/>
</dbReference>
<dbReference type="AlphaFoldDB" id="A0A8K0DJE8"/>